<evidence type="ECO:0000256" key="6">
    <source>
        <dbReference type="RuleBase" id="RU000461"/>
    </source>
</evidence>
<dbReference type="PRINTS" id="PR00463">
    <property type="entry name" value="EP450I"/>
</dbReference>
<keyword evidence="7" id="KW-0472">Membrane</keyword>
<dbReference type="InterPro" id="IPR001128">
    <property type="entry name" value="Cyt_P450"/>
</dbReference>
<dbReference type="PRINTS" id="PR00385">
    <property type="entry name" value="P450"/>
</dbReference>
<evidence type="ECO:0000256" key="2">
    <source>
        <dbReference type="ARBA" id="ARBA00010617"/>
    </source>
</evidence>
<evidence type="ECO:0000256" key="1">
    <source>
        <dbReference type="ARBA" id="ARBA00001971"/>
    </source>
</evidence>
<dbReference type="InterPro" id="IPR002401">
    <property type="entry name" value="Cyt_P450_E_grp-I"/>
</dbReference>
<accession>A0ABR4FQR3</accession>
<proteinExistence type="inferred from homology"/>
<dbReference type="InterPro" id="IPR050121">
    <property type="entry name" value="Cytochrome_P450_monoxygenase"/>
</dbReference>
<protein>
    <submittedName>
        <fullName evidence="8">Cytochrome P450</fullName>
    </submittedName>
</protein>
<keyword evidence="7" id="KW-1133">Transmembrane helix</keyword>
<dbReference type="Proteomes" id="UP001610563">
    <property type="component" value="Unassembled WGS sequence"/>
</dbReference>
<dbReference type="InterPro" id="IPR036396">
    <property type="entry name" value="Cyt_P450_sf"/>
</dbReference>
<evidence type="ECO:0000313" key="9">
    <source>
        <dbReference type="Proteomes" id="UP001610563"/>
    </source>
</evidence>
<dbReference type="EMBL" id="JBFTWV010000139">
    <property type="protein sequence ID" value="KAL2785603.1"/>
    <property type="molecule type" value="Genomic_DNA"/>
</dbReference>
<comment type="similarity">
    <text evidence="2 6">Belongs to the cytochrome P450 family.</text>
</comment>
<evidence type="ECO:0000256" key="4">
    <source>
        <dbReference type="ARBA" id="ARBA00023002"/>
    </source>
</evidence>
<keyword evidence="6" id="KW-0503">Monooxygenase</keyword>
<keyword evidence="7" id="KW-0812">Transmembrane</keyword>
<dbReference type="InterPro" id="IPR017972">
    <property type="entry name" value="Cyt_P450_CS"/>
</dbReference>
<dbReference type="PANTHER" id="PTHR24305">
    <property type="entry name" value="CYTOCHROME P450"/>
    <property type="match status" value="1"/>
</dbReference>
<dbReference type="Pfam" id="PF00067">
    <property type="entry name" value="p450"/>
    <property type="match status" value="1"/>
</dbReference>
<dbReference type="PANTHER" id="PTHR24305:SF103">
    <property type="entry name" value="P450, PUTATIVE (EUROFUNG)-RELATED"/>
    <property type="match status" value="1"/>
</dbReference>
<organism evidence="8 9">
    <name type="scientific">Aspergillus keveii</name>
    <dbReference type="NCBI Taxonomy" id="714993"/>
    <lineage>
        <taxon>Eukaryota</taxon>
        <taxon>Fungi</taxon>
        <taxon>Dikarya</taxon>
        <taxon>Ascomycota</taxon>
        <taxon>Pezizomycotina</taxon>
        <taxon>Eurotiomycetes</taxon>
        <taxon>Eurotiomycetidae</taxon>
        <taxon>Eurotiales</taxon>
        <taxon>Aspergillaceae</taxon>
        <taxon>Aspergillus</taxon>
        <taxon>Aspergillus subgen. Nidulantes</taxon>
    </lineage>
</organism>
<dbReference type="Gene3D" id="1.10.630.10">
    <property type="entry name" value="Cytochrome P450"/>
    <property type="match status" value="1"/>
</dbReference>
<evidence type="ECO:0000256" key="3">
    <source>
        <dbReference type="ARBA" id="ARBA00022723"/>
    </source>
</evidence>
<keyword evidence="5 6" id="KW-0408">Iron</keyword>
<evidence type="ECO:0000256" key="7">
    <source>
        <dbReference type="SAM" id="Phobius"/>
    </source>
</evidence>
<comment type="cofactor">
    <cofactor evidence="1">
        <name>heme</name>
        <dbReference type="ChEBI" id="CHEBI:30413"/>
    </cofactor>
</comment>
<keyword evidence="9" id="KW-1185">Reference proteome</keyword>
<dbReference type="SUPFAM" id="SSF48264">
    <property type="entry name" value="Cytochrome P450"/>
    <property type="match status" value="1"/>
</dbReference>
<feature type="transmembrane region" description="Helical" evidence="7">
    <location>
        <begin position="12"/>
        <end position="29"/>
    </location>
</feature>
<evidence type="ECO:0000313" key="8">
    <source>
        <dbReference type="EMBL" id="KAL2785603.1"/>
    </source>
</evidence>
<sequence length="528" mass="59072">MALLDLLAQSPLATGRILLLAVLLFYIIYQRHFHPLAKYPGPFLASLTDLWQVHQFLSLQQPYNLTKLHEWYGPIVRYGPDKLSITHESAIPIIYQKSGRSMPKTEFYDAYGAAHPNVFGMRDDSMHSTRRRHMSHSFSASYVKEMEKYLDLNIAILKAKIHAYATTGQPFNLKKLLHYYVIDVLGELAFSQSFGVQEADDESLVPPVIEHSLLAAVTGAWPAMTMRLKRWLPYIPHQGLQKLLAGRQACADLASTCVQRRLKGLEKASEGGGGEERKDILTNLIKAKHPEPGARLTPIELETEAFGFILAGTHTTSATTTLLFYHLLHNPEWMQQCVAEVDVNLPRLSPEEAAYPVSTAESSLPLLRNCMRENFRITPVFTMPLARRVTDPAGVTINGEWFPKGTSLAVCNHAFHHNPTVWGADHNTFNPMRWEDPAVNAKARLLMHFGLGGRQCIGKTVATTNILKVVSTLLREFSFELAGQDGGERERREDCRIGEVNVGSPMPELVSVGISDLKGGLFVRARTR</sequence>
<evidence type="ECO:0000256" key="5">
    <source>
        <dbReference type="ARBA" id="ARBA00023004"/>
    </source>
</evidence>
<keyword evidence="6" id="KW-0349">Heme</keyword>
<gene>
    <name evidence="8" type="ORF">BJX66DRAFT_329170</name>
</gene>
<name>A0ABR4FQR3_9EURO</name>
<dbReference type="PROSITE" id="PS00086">
    <property type="entry name" value="CYTOCHROME_P450"/>
    <property type="match status" value="1"/>
</dbReference>
<comment type="caution">
    <text evidence="8">The sequence shown here is derived from an EMBL/GenBank/DDBJ whole genome shotgun (WGS) entry which is preliminary data.</text>
</comment>
<reference evidence="8 9" key="1">
    <citation type="submission" date="2024-07" db="EMBL/GenBank/DDBJ databases">
        <title>Section-level genome sequencing and comparative genomics of Aspergillus sections Usti and Cavernicolus.</title>
        <authorList>
            <consortium name="Lawrence Berkeley National Laboratory"/>
            <person name="Nybo J.L."/>
            <person name="Vesth T.C."/>
            <person name="Theobald S."/>
            <person name="Frisvad J.C."/>
            <person name="Larsen T.O."/>
            <person name="Kjaerboelling I."/>
            <person name="Rothschild-Mancinelli K."/>
            <person name="Lyhne E.K."/>
            <person name="Kogle M.E."/>
            <person name="Barry K."/>
            <person name="Clum A."/>
            <person name="Na H."/>
            <person name="Ledsgaard L."/>
            <person name="Lin J."/>
            <person name="Lipzen A."/>
            <person name="Kuo A."/>
            <person name="Riley R."/>
            <person name="Mondo S."/>
            <person name="Labutti K."/>
            <person name="Haridas S."/>
            <person name="Pangalinan J."/>
            <person name="Salamov A.A."/>
            <person name="Simmons B.A."/>
            <person name="Magnuson J.K."/>
            <person name="Chen J."/>
            <person name="Drula E."/>
            <person name="Henrissat B."/>
            <person name="Wiebenga A."/>
            <person name="Lubbers R.J."/>
            <person name="Gomes A.C."/>
            <person name="Makela M.R."/>
            <person name="Stajich J."/>
            <person name="Grigoriev I.V."/>
            <person name="Mortensen U.H."/>
            <person name="De Vries R.P."/>
            <person name="Baker S.E."/>
            <person name="Andersen M.R."/>
        </authorList>
    </citation>
    <scope>NUCLEOTIDE SEQUENCE [LARGE SCALE GENOMIC DNA]</scope>
    <source>
        <strain evidence="8 9">CBS 209.92</strain>
    </source>
</reference>
<keyword evidence="3 6" id="KW-0479">Metal-binding</keyword>
<keyword evidence="4 6" id="KW-0560">Oxidoreductase</keyword>